<evidence type="ECO:0000259" key="6">
    <source>
        <dbReference type="Pfam" id="PF07940"/>
    </source>
</evidence>
<dbReference type="Proteomes" id="UP000253436">
    <property type="component" value="Unassembled WGS sequence"/>
</dbReference>
<keyword evidence="2" id="KW-0732">Signal</keyword>
<dbReference type="EMBL" id="QPJO01000001">
    <property type="protein sequence ID" value="RCW93352.1"/>
    <property type="molecule type" value="Genomic_DNA"/>
</dbReference>
<dbReference type="SUPFAM" id="SSF48230">
    <property type="entry name" value="Chondroitin AC/alginate lyase"/>
    <property type="match status" value="1"/>
</dbReference>
<gene>
    <name evidence="7" type="ORF">DFQ08_101145</name>
</gene>
<protein>
    <submittedName>
        <fullName evidence="7">Alginate lyase</fullName>
    </submittedName>
</protein>
<proteinExistence type="predicted"/>
<accession>A0A368ZHV3</accession>
<comment type="subcellular location">
    <subcellularLocation>
        <location evidence="1">Periplasm</location>
    </subcellularLocation>
</comment>
<dbReference type="PANTHER" id="PTHR39210">
    <property type="entry name" value="HEPARIN-SULFATE LYASE"/>
    <property type="match status" value="1"/>
</dbReference>
<dbReference type="GO" id="GO:0016829">
    <property type="term" value="F:lyase activity"/>
    <property type="evidence" value="ECO:0007669"/>
    <property type="project" value="UniProtKB-KW"/>
</dbReference>
<feature type="domain" description="Heparinase II/III-like C-terminal" evidence="6">
    <location>
        <begin position="407"/>
        <end position="663"/>
    </location>
</feature>
<keyword evidence="4 7" id="KW-0456">Lyase</keyword>
<organism evidence="7 8">
    <name type="scientific">Winogradskyella arenosi</name>
    <dbReference type="NCBI Taxonomy" id="533325"/>
    <lineage>
        <taxon>Bacteria</taxon>
        <taxon>Pseudomonadati</taxon>
        <taxon>Bacteroidota</taxon>
        <taxon>Flavobacteriia</taxon>
        <taxon>Flavobacteriales</taxon>
        <taxon>Flavobacteriaceae</taxon>
        <taxon>Winogradskyella</taxon>
    </lineage>
</organism>
<evidence type="ECO:0000313" key="7">
    <source>
        <dbReference type="EMBL" id="RCW93352.1"/>
    </source>
</evidence>
<evidence type="ECO:0000256" key="1">
    <source>
        <dbReference type="ARBA" id="ARBA00004418"/>
    </source>
</evidence>
<dbReference type="Gene3D" id="2.70.98.70">
    <property type="match status" value="1"/>
</dbReference>
<dbReference type="OrthoDB" id="9772435at2"/>
<name>A0A368ZHV3_9FLAO</name>
<evidence type="ECO:0000313" key="8">
    <source>
        <dbReference type="Proteomes" id="UP000253436"/>
    </source>
</evidence>
<dbReference type="InterPro" id="IPR008929">
    <property type="entry name" value="Chondroitin_lyas"/>
</dbReference>
<dbReference type="InterPro" id="IPR008397">
    <property type="entry name" value="Alginate_lyase_dom"/>
</dbReference>
<dbReference type="Pfam" id="PF07940">
    <property type="entry name" value="Hepar_II_III_C"/>
    <property type="match status" value="1"/>
</dbReference>
<reference evidence="7 8" key="1">
    <citation type="submission" date="2018-07" db="EMBL/GenBank/DDBJ databases">
        <title>Genomic Encyclopedia of Type Strains, Phase III (KMG-III): the genomes of soil and plant-associated and newly described type strains.</title>
        <authorList>
            <person name="Whitman W."/>
        </authorList>
    </citation>
    <scope>NUCLEOTIDE SEQUENCE [LARGE SCALE GENOMIC DNA]</scope>
    <source>
        <strain evidence="7 8">CECT 7958</strain>
    </source>
</reference>
<dbReference type="PANTHER" id="PTHR39210:SF1">
    <property type="entry name" value="HEPARIN-SULFATE LYASE"/>
    <property type="match status" value="1"/>
</dbReference>
<comment type="caution">
    <text evidence="7">The sequence shown here is derived from an EMBL/GenBank/DDBJ whole genome shotgun (WGS) entry which is preliminary data.</text>
</comment>
<evidence type="ECO:0000256" key="3">
    <source>
        <dbReference type="ARBA" id="ARBA00022764"/>
    </source>
</evidence>
<keyword evidence="3" id="KW-0574">Periplasm</keyword>
<dbReference type="InterPro" id="IPR012480">
    <property type="entry name" value="Hepar_II_III_C"/>
</dbReference>
<keyword evidence="8" id="KW-1185">Reference proteome</keyword>
<dbReference type="Gene3D" id="1.50.10.100">
    <property type="entry name" value="Chondroitin AC/alginate lyase"/>
    <property type="match status" value="1"/>
</dbReference>
<dbReference type="GO" id="GO:0042597">
    <property type="term" value="C:periplasmic space"/>
    <property type="evidence" value="ECO:0007669"/>
    <property type="project" value="UniProtKB-SubCell"/>
</dbReference>
<feature type="domain" description="Alginate lyase" evidence="5">
    <location>
        <begin position="102"/>
        <end position="330"/>
    </location>
</feature>
<dbReference type="PROSITE" id="PS51257">
    <property type="entry name" value="PROKAR_LIPOPROTEIN"/>
    <property type="match status" value="1"/>
</dbReference>
<dbReference type="Pfam" id="PF05426">
    <property type="entry name" value="Alginate_lyase"/>
    <property type="match status" value="1"/>
</dbReference>
<evidence type="ECO:0000256" key="4">
    <source>
        <dbReference type="ARBA" id="ARBA00023239"/>
    </source>
</evidence>
<sequence length="757" mass="85283">MKTISKLIPLLLLIFMSCKEEEKTTEVSESETLKSHPNLILTQESVAEIKAHLGSIPVFDATLAKVQEEVDLAIAEGIDVPIPKDMAGGYTHTQHKANYDHMQKAGVLFQLLGDEKYAIYIRDMLLEYAALFPTLGRHPQERSYSRGKFFWQCLNDSNWLVYTSQAYDCIYDWLPKEQSDHLNRTLFKPYADFLSVETPKFFNRVHNHSTWGNVAVGMIALVMDDDELLDRALYGLEDDNIDPNELDDDGGVIKDKDGKAGFFANLDSPFSPDGFYTEGPYYQRYAMYPFMIFAEALHNKKPELKIFEYKDGVLLKAVDALLNLTDADGEFFPLNDGQKGMSYYTASLVSAVDIAYYYGSQRPELLSVAKAQNKVQLDATGLAVAIGLKEGKEQPFIKKSMELTDGRNGDEGAVGILRHQDDNAAMTLVMKYTGQGLSHGHYDKLSFSLYEDGEEVLQDYGLSRFVNVEQKNGGGYLKENKTFAKHTIAHNTVIQDETSHFDYDFVTGSRHHSDRYVFDASNPQIQIMGAKEHNAYPNTSFHRTMVMVKDSTLAKPYIIDVFKVLSNTAHQYDLPYYYFGQIVATSFKTEAPKALEPLGTKNGYQHLWKEAESTANADHIQFTWLNNQIFYSITSATHAKDKVLLARTGANDPEFNLRRDPAMILRKENTASAVFASVIEPHGVYNAVSETADNAYSQFESVTVVLDEEAYTAIVLKMTSGASKLLILSNLDPNNETEHNLKIGANNYQWTGAYYFQ</sequence>
<dbReference type="AlphaFoldDB" id="A0A368ZHV3"/>
<evidence type="ECO:0000259" key="5">
    <source>
        <dbReference type="Pfam" id="PF05426"/>
    </source>
</evidence>
<evidence type="ECO:0000256" key="2">
    <source>
        <dbReference type="ARBA" id="ARBA00022729"/>
    </source>
</evidence>
<dbReference type="RefSeq" id="WP_114307887.1">
    <property type="nucleotide sequence ID" value="NZ_QPJO01000001.1"/>
</dbReference>